<organism evidence="1 2">
    <name type="scientific">Acidithiobacillus concretivorus</name>
    <dbReference type="NCBI Taxonomy" id="3063952"/>
    <lineage>
        <taxon>Bacteria</taxon>
        <taxon>Pseudomonadati</taxon>
        <taxon>Pseudomonadota</taxon>
        <taxon>Acidithiobacillia</taxon>
        <taxon>Acidithiobacillales</taxon>
        <taxon>Acidithiobacillaceae</taxon>
        <taxon>Acidithiobacillus</taxon>
    </lineage>
</organism>
<dbReference type="GO" id="GO:0008168">
    <property type="term" value="F:methyltransferase activity"/>
    <property type="evidence" value="ECO:0007669"/>
    <property type="project" value="UniProtKB-KW"/>
</dbReference>
<evidence type="ECO:0000313" key="2">
    <source>
        <dbReference type="Proteomes" id="UP001197028"/>
    </source>
</evidence>
<keyword evidence="2" id="KW-1185">Reference proteome</keyword>
<dbReference type="Pfam" id="PF05869">
    <property type="entry name" value="Dam"/>
    <property type="match status" value="1"/>
</dbReference>
<keyword evidence="1" id="KW-0489">Methyltransferase</keyword>
<gene>
    <name evidence="1" type="ORF">HJG40_14050</name>
</gene>
<reference evidence="1 2" key="1">
    <citation type="journal article" date="2021" name="ISME J.">
        <title>Genomic evolution of the class Acidithiobacillia: deep-branching Proteobacteria living in extreme acidic conditions.</title>
        <authorList>
            <person name="Moya-Beltran A."/>
            <person name="Beard S."/>
            <person name="Rojas-Villalobos C."/>
            <person name="Issotta F."/>
            <person name="Gallardo Y."/>
            <person name="Ulloa R."/>
            <person name="Giaveno A."/>
            <person name="Degli Esposti M."/>
            <person name="Johnson D.B."/>
            <person name="Quatrini R."/>
        </authorList>
    </citation>
    <scope>NUCLEOTIDE SEQUENCE [LARGE SCALE GENOMIC DNA]</scope>
    <source>
        <strain evidence="1 2">ATCC 19703</strain>
    </source>
</reference>
<dbReference type="EMBL" id="JABELD010000143">
    <property type="protein sequence ID" value="MBU2739877.1"/>
    <property type="molecule type" value="Genomic_DNA"/>
</dbReference>
<dbReference type="RefSeq" id="WP_215864753.1">
    <property type="nucleotide sequence ID" value="NZ_JABELD010000143.1"/>
</dbReference>
<dbReference type="GO" id="GO:0032259">
    <property type="term" value="P:methylation"/>
    <property type="evidence" value="ECO:0007669"/>
    <property type="project" value="UniProtKB-KW"/>
</dbReference>
<name>A0ABS5ZUN5_9PROT</name>
<dbReference type="InterPro" id="IPR008593">
    <property type="entry name" value="Dam_MeTrfase"/>
</dbReference>
<keyword evidence="1" id="KW-0808">Transferase</keyword>
<comment type="caution">
    <text evidence="1">The sequence shown here is derived from an EMBL/GenBank/DDBJ whole genome shotgun (WGS) entry which is preliminary data.</text>
</comment>
<sequence length="178" mass="20050">MKHAALFSSTSQEWYTPPELIEGVLAEIGRREFDCDPASPRTDGPIPARTHYTREENGLLQPWVGIVWLNPPYGRQLAAWAHKAIAEIRARRAEIIYLLVPSRTDTLWWHDLMAAGATVQYLKGRIRFLRKNGERGDASPFPSVLLRLRQPAYKDTDKDTESGALLDGIMAATPQPSE</sequence>
<accession>A0ABS5ZUN5</accession>
<dbReference type="Proteomes" id="UP001197028">
    <property type="component" value="Unassembled WGS sequence"/>
</dbReference>
<proteinExistence type="predicted"/>
<evidence type="ECO:0000313" key="1">
    <source>
        <dbReference type="EMBL" id="MBU2739877.1"/>
    </source>
</evidence>
<protein>
    <submittedName>
        <fullName evidence="1">Adenine methyltransferase</fullName>
    </submittedName>
</protein>